<dbReference type="RefSeq" id="WP_149757892.1">
    <property type="nucleotide sequence ID" value="NZ_FOMS01000014.1"/>
</dbReference>
<evidence type="ECO:0000256" key="6">
    <source>
        <dbReference type="ARBA" id="ARBA00022989"/>
    </source>
</evidence>
<keyword evidence="7 9" id="KW-0472">Membrane</keyword>
<keyword evidence="4 9" id="KW-0997">Cell inner membrane</keyword>
<organism evidence="11 12">
    <name type="scientific">Roseivivax sediminis</name>
    <dbReference type="NCBI Taxonomy" id="936889"/>
    <lineage>
        <taxon>Bacteria</taxon>
        <taxon>Pseudomonadati</taxon>
        <taxon>Pseudomonadota</taxon>
        <taxon>Alphaproteobacteria</taxon>
        <taxon>Rhodobacterales</taxon>
        <taxon>Roseobacteraceae</taxon>
        <taxon>Roseivivax</taxon>
    </lineage>
</organism>
<keyword evidence="12" id="KW-1185">Reference proteome</keyword>
<evidence type="ECO:0000256" key="9">
    <source>
        <dbReference type="RuleBase" id="RU369079"/>
    </source>
</evidence>
<evidence type="ECO:0000256" key="1">
    <source>
        <dbReference type="ARBA" id="ARBA00004429"/>
    </source>
</evidence>
<dbReference type="GO" id="GO:0005886">
    <property type="term" value="C:plasma membrane"/>
    <property type="evidence" value="ECO:0007669"/>
    <property type="project" value="UniProtKB-SubCell"/>
</dbReference>
<keyword evidence="5 9" id="KW-0812">Transmembrane</keyword>
<dbReference type="AlphaFoldDB" id="A0A1I2CTL6"/>
<comment type="subunit">
    <text evidence="9">The complex comprises the extracytoplasmic solute receptor protein and the two transmembrane proteins.</text>
</comment>
<keyword evidence="3" id="KW-1003">Cell membrane</keyword>
<keyword evidence="6 9" id="KW-1133">Transmembrane helix</keyword>
<name>A0A1I2CTL6_9RHOB</name>
<feature type="domain" description="Tripartite ATP-independent periplasmic transporters DctQ component" evidence="10">
    <location>
        <begin position="42"/>
        <end position="171"/>
    </location>
</feature>
<evidence type="ECO:0000256" key="4">
    <source>
        <dbReference type="ARBA" id="ARBA00022519"/>
    </source>
</evidence>
<comment type="function">
    <text evidence="9">Part of the tripartite ATP-independent periplasmic (TRAP) transport system.</text>
</comment>
<evidence type="ECO:0000259" key="10">
    <source>
        <dbReference type="Pfam" id="PF04290"/>
    </source>
</evidence>
<keyword evidence="2 9" id="KW-0813">Transport</keyword>
<dbReference type="EMBL" id="FOMS01000014">
    <property type="protein sequence ID" value="SFE71598.1"/>
    <property type="molecule type" value="Genomic_DNA"/>
</dbReference>
<protein>
    <recommendedName>
        <fullName evidence="9">TRAP transporter small permease protein</fullName>
    </recommendedName>
</protein>
<feature type="transmembrane region" description="Helical" evidence="9">
    <location>
        <begin position="31"/>
        <end position="55"/>
    </location>
</feature>
<gene>
    <name evidence="11" type="ORF">SAMN04515678_11477</name>
</gene>
<feature type="transmembrane region" description="Helical" evidence="9">
    <location>
        <begin position="158"/>
        <end position="179"/>
    </location>
</feature>
<dbReference type="GO" id="GO:0022857">
    <property type="term" value="F:transmembrane transporter activity"/>
    <property type="evidence" value="ECO:0007669"/>
    <property type="project" value="UniProtKB-UniRule"/>
</dbReference>
<evidence type="ECO:0000313" key="11">
    <source>
        <dbReference type="EMBL" id="SFE71598.1"/>
    </source>
</evidence>
<dbReference type="InterPro" id="IPR055348">
    <property type="entry name" value="DctQ"/>
</dbReference>
<dbReference type="PANTHER" id="PTHR35011">
    <property type="entry name" value="2,3-DIKETO-L-GULONATE TRAP TRANSPORTER SMALL PERMEASE PROTEIN YIAM"/>
    <property type="match status" value="1"/>
</dbReference>
<feature type="transmembrane region" description="Helical" evidence="9">
    <location>
        <begin position="61"/>
        <end position="83"/>
    </location>
</feature>
<comment type="subcellular location">
    <subcellularLocation>
        <location evidence="1 9">Cell inner membrane</location>
        <topology evidence="1 9">Multi-pass membrane protein</topology>
    </subcellularLocation>
</comment>
<dbReference type="Pfam" id="PF04290">
    <property type="entry name" value="DctQ"/>
    <property type="match status" value="1"/>
</dbReference>
<feature type="transmembrane region" description="Helical" evidence="9">
    <location>
        <begin position="104"/>
        <end position="128"/>
    </location>
</feature>
<dbReference type="InterPro" id="IPR007387">
    <property type="entry name" value="TRAP_DctQ"/>
</dbReference>
<reference evidence="11 12" key="1">
    <citation type="submission" date="2016-10" db="EMBL/GenBank/DDBJ databases">
        <authorList>
            <person name="Varghese N."/>
            <person name="Submissions S."/>
        </authorList>
    </citation>
    <scope>NUCLEOTIDE SEQUENCE [LARGE SCALE GENOMIC DNA]</scope>
    <source>
        <strain evidence="12">YIM D21,KCTC 23444,ACCC 10710</strain>
    </source>
</reference>
<evidence type="ECO:0000256" key="3">
    <source>
        <dbReference type="ARBA" id="ARBA00022475"/>
    </source>
</evidence>
<sequence length="190" mass="20953">MSQTDVESPVREAPRAIPEAGRLGRAIEKGAYLFAAGIVLAACILLMEVFLRYVFNRPTIWAHETTTFLCGLAFLYGGLFCVSRNSHIRVVLIYDALPAGARRILNIFLSLLSMVAAGFFAFAAWIMVGKAFWTPQGDVRMETSGSAWNPPTPALVKAFLLVILIVMAVQFLVLAHGYLRRPVRGTESFE</sequence>
<dbReference type="Proteomes" id="UP000325289">
    <property type="component" value="Unassembled WGS sequence"/>
</dbReference>
<dbReference type="OrthoDB" id="4250245at2"/>
<comment type="similarity">
    <text evidence="8 9">Belongs to the TRAP transporter small permease family.</text>
</comment>
<evidence type="ECO:0000256" key="8">
    <source>
        <dbReference type="ARBA" id="ARBA00038436"/>
    </source>
</evidence>
<dbReference type="PANTHER" id="PTHR35011:SF4">
    <property type="entry name" value="SLL1102 PROTEIN"/>
    <property type="match status" value="1"/>
</dbReference>
<proteinExistence type="inferred from homology"/>
<evidence type="ECO:0000256" key="7">
    <source>
        <dbReference type="ARBA" id="ARBA00023136"/>
    </source>
</evidence>
<evidence type="ECO:0000313" key="12">
    <source>
        <dbReference type="Proteomes" id="UP000325289"/>
    </source>
</evidence>
<evidence type="ECO:0000256" key="5">
    <source>
        <dbReference type="ARBA" id="ARBA00022692"/>
    </source>
</evidence>
<evidence type="ECO:0000256" key="2">
    <source>
        <dbReference type="ARBA" id="ARBA00022448"/>
    </source>
</evidence>
<accession>A0A1I2CTL6</accession>